<keyword evidence="2" id="KW-1185">Reference proteome</keyword>
<accession>A0A1A9VGF2</accession>
<organism evidence="1 2">
    <name type="scientific">Glossina austeni</name>
    <name type="common">Savannah tsetse fly</name>
    <dbReference type="NCBI Taxonomy" id="7395"/>
    <lineage>
        <taxon>Eukaryota</taxon>
        <taxon>Metazoa</taxon>
        <taxon>Ecdysozoa</taxon>
        <taxon>Arthropoda</taxon>
        <taxon>Hexapoda</taxon>
        <taxon>Insecta</taxon>
        <taxon>Pterygota</taxon>
        <taxon>Neoptera</taxon>
        <taxon>Endopterygota</taxon>
        <taxon>Diptera</taxon>
        <taxon>Brachycera</taxon>
        <taxon>Muscomorpha</taxon>
        <taxon>Hippoboscoidea</taxon>
        <taxon>Glossinidae</taxon>
        <taxon>Glossina</taxon>
    </lineage>
</organism>
<dbReference type="AlphaFoldDB" id="A0A1A9VGF2"/>
<reference evidence="1" key="1">
    <citation type="submission" date="2020-05" db="UniProtKB">
        <authorList>
            <consortium name="EnsemblMetazoa"/>
        </authorList>
    </citation>
    <scope>IDENTIFICATION</scope>
    <source>
        <strain evidence="1">TTRI</strain>
    </source>
</reference>
<sequence>MDTRRLHDLFIHDDSTIKIVAVKVHRMEVLAKNLHRHCDTSDTAFKIVLEAVDIKQFCTGTGLEELLQYSQKDFSVLGKCSTDEQKLCEQKPCKNYVRVDGPAIYSIKLLALNVTKDSVDNPNMGA</sequence>
<name>A0A1A9VGF2_GLOAU</name>
<dbReference type="Proteomes" id="UP000078200">
    <property type="component" value="Unassembled WGS sequence"/>
</dbReference>
<dbReference type="EnsemblMetazoa" id="GAUT036366-RA">
    <property type="protein sequence ID" value="GAUT036366-PA"/>
    <property type="gene ID" value="GAUT036366"/>
</dbReference>
<evidence type="ECO:0000313" key="1">
    <source>
        <dbReference type="EnsemblMetazoa" id="GAUT036366-PA"/>
    </source>
</evidence>
<dbReference type="VEuPathDB" id="VectorBase:GAUT036366"/>
<evidence type="ECO:0000313" key="2">
    <source>
        <dbReference type="Proteomes" id="UP000078200"/>
    </source>
</evidence>
<proteinExistence type="predicted"/>
<protein>
    <submittedName>
        <fullName evidence="1">Uncharacterized protein</fullName>
    </submittedName>
</protein>